<evidence type="ECO:0000313" key="2">
    <source>
        <dbReference type="EMBL" id="CAF4210150.1"/>
    </source>
</evidence>
<proteinExistence type="predicted"/>
<evidence type="ECO:0000313" key="3">
    <source>
        <dbReference type="Proteomes" id="UP000677228"/>
    </source>
</evidence>
<accession>A0A8S2FAN6</accession>
<dbReference type="AlphaFoldDB" id="A0A8S2FAN6"/>
<organism evidence="1 3">
    <name type="scientific">Didymodactylos carnosus</name>
    <dbReference type="NCBI Taxonomy" id="1234261"/>
    <lineage>
        <taxon>Eukaryota</taxon>
        <taxon>Metazoa</taxon>
        <taxon>Spiralia</taxon>
        <taxon>Gnathifera</taxon>
        <taxon>Rotifera</taxon>
        <taxon>Eurotatoria</taxon>
        <taxon>Bdelloidea</taxon>
        <taxon>Philodinida</taxon>
        <taxon>Philodinidae</taxon>
        <taxon>Didymodactylos</taxon>
    </lineage>
</organism>
<comment type="caution">
    <text evidence="1">The sequence shown here is derived from an EMBL/GenBank/DDBJ whole genome shotgun (WGS) entry which is preliminary data.</text>
</comment>
<name>A0A8S2FAN6_9BILA</name>
<evidence type="ECO:0000313" key="1">
    <source>
        <dbReference type="EMBL" id="CAF1403831.1"/>
    </source>
</evidence>
<protein>
    <submittedName>
        <fullName evidence="1">Uncharacterized protein</fullName>
    </submittedName>
</protein>
<reference evidence="1" key="1">
    <citation type="submission" date="2021-02" db="EMBL/GenBank/DDBJ databases">
        <authorList>
            <person name="Nowell W R."/>
        </authorList>
    </citation>
    <scope>NUCLEOTIDE SEQUENCE</scope>
</reference>
<dbReference type="EMBL" id="CAJNOK010026484">
    <property type="protein sequence ID" value="CAF1403831.1"/>
    <property type="molecule type" value="Genomic_DNA"/>
</dbReference>
<gene>
    <name evidence="1" type="ORF">OVA965_LOCUS33131</name>
    <name evidence="2" type="ORF">TMI583_LOCUS34012</name>
</gene>
<dbReference type="Proteomes" id="UP000682733">
    <property type="component" value="Unassembled WGS sequence"/>
</dbReference>
<dbReference type="EMBL" id="CAJOBA010048221">
    <property type="protein sequence ID" value="CAF4210150.1"/>
    <property type="molecule type" value="Genomic_DNA"/>
</dbReference>
<feature type="non-terminal residue" evidence="1">
    <location>
        <position position="1"/>
    </location>
</feature>
<sequence>MQHTKTRSPYYGRIPLIYGYLLSFLLYRNSVTEVTSASSKQFHIIRFSRAAANTRPNAIAVCERGELAPLHNSDEQQKCPMPAAFAGKQLSLAPRITALS</sequence>
<dbReference type="Proteomes" id="UP000677228">
    <property type="component" value="Unassembled WGS sequence"/>
</dbReference>